<dbReference type="EnsemblPlants" id="OB11G14760.1">
    <property type="protein sequence ID" value="OB11G14760.1"/>
    <property type="gene ID" value="OB11G14760"/>
</dbReference>
<reference evidence="1" key="2">
    <citation type="submission" date="2013-04" db="UniProtKB">
        <authorList>
            <consortium name="EnsemblPlants"/>
        </authorList>
    </citation>
    <scope>IDENTIFICATION</scope>
</reference>
<accession>J3N6P0</accession>
<dbReference type="AlphaFoldDB" id="J3N6P0"/>
<dbReference type="Proteomes" id="UP000006038">
    <property type="component" value="Chromosome 11"/>
</dbReference>
<evidence type="ECO:0000313" key="2">
    <source>
        <dbReference type="Proteomes" id="UP000006038"/>
    </source>
</evidence>
<name>J3N6P0_ORYBR</name>
<dbReference type="HOGENOM" id="CLU_2243435_0_0_1"/>
<dbReference type="Gramene" id="OB11G14760.1">
    <property type="protein sequence ID" value="OB11G14760.1"/>
    <property type="gene ID" value="OB11G14760"/>
</dbReference>
<protein>
    <submittedName>
        <fullName evidence="1">Uncharacterized protein</fullName>
    </submittedName>
</protein>
<evidence type="ECO:0000313" key="1">
    <source>
        <dbReference type="EnsemblPlants" id="OB11G14760.1"/>
    </source>
</evidence>
<organism evidence="1">
    <name type="scientific">Oryza brachyantha</name>
    <name type="common">malo sina</name>
    <dbReference type="NCBI Taxonomy" id="4533"/>
    <lineage>
        <taxon>Eukaryota</taxon>
        <taxon>Viridiplantae</taxon>
        <taxon>Streptophyta</taxon>
        <taxon>Embryophyta</taxon>
        <taxon>Tracheophyta</taxon>
        <taxon>Spermatophyta</taxon>
        <taxon>Magnoliopsida</taxon>
        <taxon>Liliopsida</taxon>
        <taxon>Poales</taxon>
        <taxon>Poaceae</taxon>
        <taxon>BOP clade</taxon>
        <taxon>Oryzoideae</taxon>
        <taxon>Oryzeae</taxon>
        <taxon>Oryzinae</taxon>
        <taxon>Oryza</taxon>
    </lineage>
</organism>
<reference evidence="1" key="1">
    <citation type="journal article" date="2013" name="Nat. Commun.">
        <title>Whole-genome sequencing of Oryza brachyantha reveals mechanisms underlying Oryza genome evolution.</title>
        <authorList>
            <person name="Chen J."/>
            <person name="Huang Q."/>
            <person name="Gao D."/>
            <person name="Wang J."/>
            <person name="Lang Y."/>
            <person name="Liu T."/>
            <person name="Li B."/>
            <person name="Bai Z."/>
            <person name="Luis Goicoechea J."/>
            <person name="Liang C."/>
            <person name="Chen C."/>
            <person name="Zhang W."/>
            <person name="Sun S."/>
            <person name="Liao Y."/>
            <person name="Zhang X."/>
            <person name="Yang L."/>
            <person name="Song C."/>
            <person name="Wang M."/>
            <person name="Shi J."/>
            <person name="Liu G."/>
            <person name="Liu J."/>
            <person name="Zhou H."/>
            <person name="Zhou W."/>
            <person name="Yu Q."/>
            <person name="An N."/>
            <person name="Chen Y."/>
            <person name="Cai Q."/>
            <person name="Wang B."/>
            <person name="Liu B."/>
            <person name="Min J."/>
            <person name="Huang Y."/>
            <person name="Wu H."/>
            <person name="Li Z."/>
            <person name="Zhang Y."/>
            <person name="Yin Y."/>
            <person name="Song W."/>
            <person name="Jiang J."/>
            <person name="Jackson S.A."/>
            <person name="Wing R.A."/>
            <person name="Wang J."/>
            <person name="Chen M."/>
        </authorList>
    </citation>
    <scope>NUCLEOTIDE SEQUENCE [LARGE SCALE GENOMIC DNA]</scope>
    <source>
        <strain evidence="1">cv. IRGC 101232</strain>
    </source>
</reference>
<proteinExistence type="predicted"/>
<keyword evidence="2" id="KW-1185">Reference proteome</keyword>
<sequence length="105" mass="12252">MLLFRVVPGPGREGRWPRAHEIKGPPKNIYICIYLYNKMGQRKYFVSGLMAHQPRSRRPRVKEKGLRNVAAELVKIAPGWQPHCPISRRRTRKLFLSFCHVLDSS</sequence>